<comment type="similarity">
    <text evidence="1">Belongs to the plant acyltransferase family.</text>
</comment>
<dbReference type="OrthoDB" id="671439at2759"/>
<dbReference type="KEGG" id="jcu:105644920"/>
<sequence>MGAMYQESPSDLLQDLKITIRDSCMVFPPQESKRQSLFLSNIDQVLNFNVQTLHFFASHKDFPPHLVAEKLKRTLQKLLVPYDFLAGRLKMNLQTGRLEIDCNGAGAGFVVASSDRRLEELGDLVYPNPAFQELILKGMDILQDKLDDQPLCIVQVTSFRCGGFVIGLSTNHTAFDGLSFKTFLDNLAAVAADKPLAVNPCNDRQLLAARSPPRVTFPHPELLKLNNSPLGQESKAAVFDVSKEALDFKIFQLTSGDISGLKEKGKRHANGRVSGFNVVTAHVWRCKALSYEDNNNLERVSTILYAVNIRPRVMPALPDSYAGNAVLTAYASAKCKELEEGPLWRVVEMVAEGAKRMTDEYAKSAIDWGEINKGFPNGEFLVSSWWRLGFEEVEYPWGCPKYSCPLVYHRKDIILLFPDPVDKNGVNVLVALPSNQMNKFESLFHKFLII</sequence>
<dbReference type="Proteomes" id="UP000027138">
    <property type="component" value="Unassembled WGS sequence"/>
</dbReference>
<protein>
    <recommendedName>
        <fullName evidence="4">Omega-hydroxypalmitate O-feruloyl transferase</fullName>
    </recommendedName>
</protein>
<evidence type="ECO:0000313" key="2">
    <source>
        <dbReference type="EMBL" id="KDP26918.1"/>
    </source>
</evidence>
<gene>
    <name evidence="2" type="ORF">JCGZ_18076</name>
</gene>
<dbReference type="AlphaFoldDB" id="A0A067JVT0"/>
<dbReference type="STRING" id="180498.A0A067JVT0"/>
<accession>A0A067JVT0</accession>
<evidence type="ECO:0008006" key="4">
    <source>
        <dbReference type="Google" id="ProtNLM"/>
    </source>
</evidence>
<dbReference type="InterPro" id="IPR050317">
    <property type="entry name" value="Plant_Fungal_Acyltransferase"/>
</dbReference>
<dbReference type="GO" id="GO:0016747">
    <property type="term" value="F:acyltransferase activity, transferring groups other than amino-acyl groups"/>
    <property type="evidence" value="ECO:0007669"/>
    <property type="project" value="TreeGrafter"/>
</dbReference>
<evidence type="ECO:0000256" key="1">
    <source>
        <dbReference type="ARBA" id="ARBA00009861"/>
    </source>
</evidence>
<reference evidence="2 3" key="1">
    <citation type="journal article" date="2014" name="PLoS ONE">
        <title>Global Analysis of Gene Expression Profiles in Physic Nut (Jatropha curcas L.) Seedlings Exposed to Salt Stress.</title>
        <authorList>
            <person name="Zhang L."/>
            <person name="Zhang C."/>
            <person name="Wu P."/>
            <person name="Chen Y."/>
            <person name="Li M."/>
            <person name="Jiang H."/>
            <person name="Wu G."/>
        </authorList>
    </citation>
    <scope>NUCLEOTIDE SEQUENCE [LARGE SCALE GENOMIC DNA]</scope>
    <source>
        <strain evidence="3">cv. GZQX0401</strain>
        <tissue evidence="2">Young leaves</tissue>
    </source>
</reference>
<evidence type="ECO:0000313" key="3">
    <source>
        <dbReference type="Proteomes" id="UP000027138"/>
    </source>
</evidence>
<dbReference type="PANTHER" id="PTHR31642:SF189">
    <property type="entry name" value="ACYLTRANSFERASE GLAUCE"/>
    <property type="match status" value="1"/>
</dbReference>
<dbReference type="PANTHER" id="PTHR31642">
    <property type="entry name" value="TRICHOTHECENE 3-O-ACETYLTRANSFERASE"/>
    <property type="match status" value="1"/>
</dbReference>
<dbReference type="InterPro" id="IPR023213">
    <property type="entry name" value="CAT-like_dom_sf"/>
</dbReference>
<keyword evidence="3" id="KW-1185">Reference proteome</keyword>
<proteinExistence type="inferred from homology"/>
<name>A0A067JVT0_JATCU</name>
<organism evidence="2 3">
    <name type="scientific">Jatropha curcas</name>
    <name type="common">Barbados nut</name>
    <dbReference type="NCBI Taxonomy" id="180498"/>
    <lineage>
        <taxon>Eukaryota</taxon>
        <taxon>Viridiplantae</taxon>
        <taxon>Streptophyta</taxon>
        <taxon>Embryophyta</taxon>
        <taxon>Tracheophyta</taxon>
        <taxon>Spermatophyta</taxon>
        <taxon>Magnoliopsida</taxon>
        <taxon>eudicotyledons</taxon>
        <taxon>Gunneridae</taxon>
        <taxon>Pentapetalae</taxon>
        <taxon>rosids</taxon>
        <taxon>fabids</taxon>
        <taxon>Malpighiales</taxon>
        <taxon>Euphorbiaceae</taxon>
        <taxon>Crotonoideae</taxon>
        <taxon>Jatropheae</taxon>
        <taxon>Jatropha</taxon>
    </lineage>
</organism>
<dbReference type="Gene3D" id="3.30.559.10">
    <property type="entry name" value="Chloramphenicol acetyltransferase-like domain"/>
    <property type="match status" value="2"/>
</dbReference>
<dbReference type="Pfam" id="PF02458">
    <property type="entry name" value="Transferase"/>
    <property type="match status" value="1"/>
</dbReference>
<dbReference type="EMBL" id="KK914893">
    <property type="protein sequence ID" value="KDP26918.1"/>
    <property type="molecule type" value="Genomic_DNA"/>
</dbReference>